<proteinExistence type="predicted"/>
<dbReference type="RefSeq" id="WP_218095923.1">
    <property type="nucleotide sequence ID" value="NZ_CAJVAS010000058.1"/>
</dbReference>
<dbReference type="InterPro" id="IPR047589">
    <property type="entry name" value="DUF11_rpt"/>
</dbReference>
<keyword evidence="3" id="KW-1185">Reference proteome</keyword>
<dbReference type="InterPro" id="IPR001434">
    <property type="entry name" value="OmcB-like_DUF11"/>
</dbReference>
<dbReference type="EMBL" id="CAJVAS010000058">
    <property type="protein sequence ID" value="CAG7651178.1"/>
    <property type="molecule type" value="Genomic_DNA"/>
</dbReference>
<accession>A0A916K938</accession>
<dbReference type="InterPro" id="IPR051172">
    <property type="entry name" value="Chlamydia_OmcB"/>
</dbReference>
<protein>
    <recommendedName>
        <fullName evidence="1">DUF11 domain-containing protein</fullName>
    </recommendedName>
</protein>
<reference evidence="2" key="1">
    <citation type="submission" date="2021-06" db="EMBL/GenBank/DDBJ databases">
        <authorList>
            <person name="Criscuolo A."/>
        </authorList>
    </citation>
    <scope>NUCLEOTIDE SEQUENCE</scope>
    <source>
        <strain evidence="2">CIP111600</strain>
    </source>
</reference>
<gene>
    <name evidence="2" type="ORF">PAESOLCIP111_06262</name>
</gene>
<feature type="domain" description="DUF11" evidence="1">
    <location>
        <begin position="170"/>
        <end position="262"/>
    </location>
</feature>
<dbReference type="NCBIfam" id="TIGR01451">
    <property type="entry name" value="B_ant_repeat"/>
    <property type="match status" value="2"/>
</dbReference>
<comment type="caution">
    <text evidence="2">The sequence shown here is derived from an EMBL/GenBank/DDBJ whole genome shotgun (WGS) entry which is preliminary data.</text>
</comment>
<sequence length="442" mass="47045">MTKQEWLTNQSRIVFNAGDSRHIAFSNTVSTPLVGPDFVLVKSTEAAQASPGIPVIFTVSITNSGNRDAEMTLYDLLQEGVTFVPNSVHRDGVPLPGADPVAGLDLGVVSIHQTIRITFQLVADMRLAGKQLLNQIRGEYTFQATDGRIVEGEAFSNMAALPVIVTGGPDITITLSVNKSSAGPGETLRYTAIVANIGDEAADVVLQPSIPKDTLFVPNSITVNGTMQSGIFLPSSIALGAIAPGKQTLVAFEATVAGESAVSPGQVLPNQVRAEGTYRSSGRAMTMAASDLVNPFTPSVSNPVSTVVRYPLFQLDLRAAPSVVEPEDVVHYKLCLTNIGNVSADATLIRLTIRQTSLVPGSIRINDTAAANPGPSGALDLGTVHPGSHVPIRYQAMISPLVIDSILRGFVTCQYAYELNEIRYNKEVISNDYTLHVEHNDE</sequence>
<evidence type="ECO:0000259" key="1">
    <source>
        <dbReference type="Pfam" id="PF01345"/>
    </source>
</evidence>
<evidence type="ECO:0000313" key="2">
    <source>
        <dbReference type="EMBL" id="CAG7651178.1"/>
    </source>
</evidence>
<dbReference type="AlphaFoldDB" id="A0A916K938"/>
<dbReference type="PANTHER" id="PTHR34819">
    <property type="entry name" value="LARGE CYSTEINE-RICH PERIPLASMIC PROTEIN OMCB"/>
    <property type="match status" value="1"/>
</dbReference>
<organism evidence="2 3">
    <name type="scientific">Paenibacillus solanacearum</name>
    <dbReference type="NCBI Taxonomy" id="2048548"/>
    <lineage>
        <taxon>Bacteria</taxon>
        <taxon>Bacillati</taxon>
        <taxon>Bacillota</taxon>
        <taxon>Bacilli</taxon>
        <taxon>Bacillales</taxon>
        <taxon>Paenibacillaceae</taxon>
        <taxon>Paenibacillus</taxon>
    </lineage>
</organism>
<evidence type="ECO:0000313" key="3">
    <source>
        <dbReference type="Proteomes" id="UP000693672"/>
    </source>
</evidence>
<dbReference type="Pfam" id="PF01345">
    <property type="entry name" value="DUF11"/>
    <property type="match status" value="1"/>
</dbReference>
<dbReference type="Proteomes" id="UP000693672">
    <property type="component" value="Unassembled WGS sequence"/>
</dbReference>
<name>A0A916K938_9BACL</name>